<comment type="cofactor">
    <cofactor evidence="11">
        <name>Zn(2+)</name>
        <dbReference type="ChEBI" id="CHEBI:29105"/>
    </cofactor>
    <text evidence="11">Binds 1 zinc ion per subunit.</text>
</comment>
<evidence type="ECO:0000256" key="11">
    <source>
        <dbReference type="PIRSR" id="PIRSR606329-3"/>
    </source>
</evidence>
<evidence type="ECO:0000256" key="12">
    <source>
        <dbReference type="SAM" id="MobiDB-lite"/>
    </source>
</evidence>
<feature type="binding site" evidence="10">
    <location>
        <begin position="789"/>
        <end position="792"/>
    </location>
    <ligand>
        <name>substrate</name>
    </ligand>
</feature>
<dbReference type="GO" id="GO:0032264">
    <property type="term" value="P:IMP salvage"/>
    <property type="evidence" value="ECO:0007669"/>
    <property type="project" value="UniProtKB-UniPathway"/>
</dbReference>
<evidence type="ECO:0000313" key="15">
    <source>
        <dbReference type="Proteomes" id="UP000594263"/>
    </source>
</evidence>
<dbReference type="GO" id="GO:0005829">
    <property type="term" value="C:cytosol"/>
    <property type="evidence" value="ECO:0007669"/>
    <property type="project" value="TreeGrafter"/>
</dbReference>
<dbReference type="UniPathway" id="UPA00591">
    <property type="reaction ID" value="UER00663"/>
</dbReference>
<evidence type="ECO:0000256" key="5">
    <source>
        <dbReference type="ARBA" id="ARBA00022801"/>
    </source>
</evidence>
<dbReference type="PANTHER" id="PTHR11359:SF14">
    <property type="entry name" value="AMP DEAMINASE"/>
    <property type="match status" value="1"/>
</dbReference>
<keyword evidence="13" id="KW-1133">Transmembrane helix</keyword>
<feature type="binding site" evidence="10">
    <location>
        <position position="445"/>
    </location>
    <ligand>
        <name>substrate</name>
    </ligand>
</feature>
<keyword evidence="7" id="KW-0546">Nucleotide metabolism</keyword>
<keyword evidence="13" id="KW-0812">Transmembrane</keyword>
<evidence type="ECO:0000256" key="9">
    <source>
        <dbReference type="PIRSR" id="PIRSR606329-1"/>
    </source>
</evidence>
<keyword evidence="4 11" id="KW-0479">Metal-binding</keyword>
<evidence type="ECO:0000256" key="1">
    <source>
        <dbReference type="ARBA" id="ARBA00004955"/>
    </source>
</evidence>
<dbReference type="FunFam" id="3.20.20.140:FF:000035">
    <property type="entry name" value="Probable amp deaminase"/>
    <property type="match status" value="1"/>
</dbReference>
<comment type="pathway">
    <text evidence="1">Purine metabolism; IMP biosynthesis via salvage pathway; IMP from AMP: step 1/1.</text>
</comment>
<feature type="binding site" evidence="10">
    <location>
        <begin position="514"/>
        <end position="519"/>
    </location>
    <ligand>
        <name>substrate</name>
    </ligand>
</feature>
<reference evidence="14" key="1">
    <citation type="submission" date="2021-01" db="UniProtKB">
        <authorList>
            <consortium name="EnsemblPlants"/>
        </authorList>
    </citation>
    <scope>IDENTIFICATION</scope>
</reference>
<evidence type="ECO:0000256" key="10">
    <source>
        <dbReference type="PIRSR" id="PIRSR606329-2"/>
    </source>
</evidence>
<feature type="active site" description="Proton acceptor" evidence="9">
    <location>
        <position position="733"/>
    </location>
</feature>
<keyword evidence="15" id="KW-1185">Reference proteome</keyword>
<feature type="binding site" evidence="11">
    <location>
        <position position="788"/>
    </location>
    <ligand>
        <name>Zn(2+)</name>
        <dbReference type="ChEBI" id="CHEBI:29105"/>
        <note>catalytic</note>
    </ligand>
</feature>
<feature type="region of interest" description="Disordered" evidence="12">
    <location>
        <begin position="241"/>
        <end position="264"/>
    </location>
</feature>
<keyword evidence="5" id="KW-0378">Hydrolase</keyword>
<evidence type="ECO:0000256" key="13">
    <source>
        <dbReference type="SAM" id="Phobius"/>
    </source>
</evidence>
<sequence>MESSSTTSPAQLTLAALVGASAMAIAAFYLHKRSVDQVMAKLLEVRRKRSPKRNDEVEYEYQYVEDGEAEDEEDAVDVVAERERIVAVAKSIEESGVLRGYGRVSSSLPSAGVVMGDWADEEARTDKEAEWRGDESDLIPVGLKPLRTARRDADSHFVDHPGSGMRTGSVGRLTPVTGRESLASGEGDSDEEQTEGDDGEMYDNEDVHSLSSIVNGLVINGDLHSSTVSQITDGVNHVHDLKEPTSISDQRTASGIHSNGKRDAAATPGTGIVPFFTNALLSLRTIIQDTSNAEEEEVCKMLRYCLDLREAYLYKESIAPWKKTLGKEGSLSTEIKKDPFEFIPVAASRHHFQMVDGVVRVYASKNDAEELFPVASATEFFTDLHHILRIMSVGNTRSACHHRLRLLEEKFRLYMLVNADKEFLAQKSAPHRDFYNIRKVDTHIHHSACMNQKHLLRFIKSKLRKEPDEVVIFRDGMYLTLKEVFESLELTGYDLNVDLLDVHADKTTFHRFDKFNLKYNPCGQSRLREIFLKQDNLIQGRFLAEVTKEVLSDLEASKYQMAEYRVSVYGRKQSEWDQLASWFVNNKLYSENAVWLIQLPRLYNIYKDMGIVTSFQNILDNVFLPLFEVTVDPNSHPHLHLFLNQVVGFDLVDDESKPERRPTKHMPIPSEWTNAFNPAYAYYSYYCYANLYTLNKLRESKGLPTIKFRPHCGEAGDVDHLAAAFLLCHNISHGILLRKSPVLQYLYYLAQIGLAMSPLSNNSLFLDYHRNPFPLFFQRGLNVSLSSDDPLQIHLTKEALLEEYSVAAKVWKLSSCDLCEIARNSVYQSGFSHEDKAHWLGNKYYLRGPEGNDIHKTNVPPLRVTFRDQTWKDEMQYVYSGTARFPDDIPF</sequence>
<feature type="binding site" evidence="10">
    <location>
        <position position="714"/>
    </location>
    <ligand>
        <name>substrate</name>
    </ligand>
</feature>
<dbReference type="GO" id="GO:0046872">
    <property type="term" value="F:metal ion binding"/>
    <property type="evidence" value="ECO:0007669"/>
    <property type="project" value="UniProtKB-KW"/>
</dbReference>
<feature type="region of interest" description="Disordered" evidence="12">
    <location>
        <begin position="155"/>
        <end position="204"/>
    </location>
</feature>
<evidence type="ECO:0000256" key="7">
    <source>
        <dbReference type="ARBA" id="ARBA00023080"/>
    </source>
</evidence>
<dbReference type="InterPro" id="IPR006650">
    <property type="entry name" value="A/AMP_deam_AS"/>
</dbReference>
<dbReference type="Gramene" id="Kaladp0101s0283.1.v1.1">
    <property type="protein sequence ID" value="Kaladp0101s0283.1.v1.1"/>
    <property type="gene ID" value="Kaladp0101s0283.v1.1"/>
</dbReference>
<dbReference type="PROSITE" id="PS00485">
    <property type="entry name" value="A_DEAMINASE"/>
    <property type="match status" value="1"/>
</dbReference>
<feature type="transmembrane region" description="Helical" evidence="13">
    <location>
        <begin position="12"/>
        <end position="30"/>
    </location>
</feature>
<comment type="catalytic activity">
    <reaction evidence="8">
        <text>AMP + H2O + H(+) = IMP + NH4(+)</text>
        <dbReference type="Rhea" id="RHEA:14777"/>
        <dbReference type="ChEBI" id="CHEBI:15377"/>
        <dbReference type="ChEBI" id="CHEBI:15378"/>
        <dbReference type="ChEBI" id="CHEBI:28938"/>
        <dbReference type="ChEBI" id="CHEBI:58053"/>
        <dbReference type="ChEBI" id="CHEBI:456215"/>
        <dbReference type="EC" id="3.5.4.6"/>
    </reaction>
</comment>
<dbReference type="NCBIfam" id="TIGR01429">
    <property type="entry name" value="AMP_deaminase"/>
    <property type="match status" value="1"/>
</dbReference>
<dbReference type="Gene3D" id="4.10.800.20">
    <property type="match status" value="1"/>
</dbReference>
<dbReference type="SUPFAM" id="SSF51556">
    <property type="entry name" value="Metallo-dependent hydrolases"/>
    <property type="match status" value="1"/>
</dbReference>
<proteinExistence type="inferred from homology"/>
<feature type="binding site" evidence="11">
    <location>
        <position position="711"/>
    </location>
    <ligand>
        <name>Zn(2+)</name>
        <dbReference type="ChEBI" id="CHEBI:29105"/>
        <note>catalytic</note>
    </ligand>
</feature>
<evidence type="ECO:0000313" key="14">
    <source>
        <dbReference type="EnsemblPlants" id="Kaladp0101s0283.1.v1.1"/>
    </source>
</evidence>
<dbReference type="Pfam" id="PF19326">
    <property type="entry name" value="AMP_deaminase"/>
    <property type="match status" value="1"/>
</dbReference>
<feature type="binding site" evidence="11">
    <location>
        <position position="445"/>
    </location>
    <ligand>
        <name>Zn(2+)</name>
        <dbReference type="ChEBI" id="CHEBI:29105"/>
        <note>catalytic</note>
    </ligand>
</feature>
<dbReference type="FunFam" id="4.10.800.20:FF:000001">
    <property type="entry name" value="AMP deaminase"/>
    <property type="match status" value="1"/>
</dbReference>
<dbReference type="InterPro" id="IPR032466">
    <property type="entry name" value="Metal_Hydrolase"/>
</dbReference>
<evidence type="ECO:0000256" key="6">
    <source>
        <dbReference type="ARBA" id="ARBA00022833"/>
    </source>
</evidence>
<dbReference type="EC" id="3.5.4.6" evidence="3"/>
<accession>A0A7N0V6I0</accession>
<keyword evidence="6 11" id="KW-0862">Zinc</keyword>
<dbReference type="Proteomes" id="UP000594263">
    <property type="component" value="Unplaced"/>
</dbReference>
<feature type="compositionally biased region" description="Polar residues" evidence="12">
    <location>
        <begin position="245"/>
        <end position="257"/>
    </location>
</feature>
<dbReference type="EnsemblPlants" id="Kaladp0101s0283.1.v1.1">
    <property type="protein sequence ID" value="Kaladp0101s0283.1.v1.1"/>
    <property type="gene ID" value="Kaladp0101s0283.v1.1"/>
</dbReference>
<evidence type="ECO:0000256" key="4">
    <source>
        <dbReference type="ARBA" id="ARBA00022723"/>
    </source>
</evidence>
<organism evidence="14 15">
    <name type="scientific">Kalanchoe fedtschenkoi</name>
    <name type="common">Lavender scallops</name>
    <name type="synonym">South American air plant</name>
    <dbReference type="NCBI Taxonomy" id="63787"/>
    <lineage>
        <taxon>Eukaryota</taxon>
        <taxon>Viridiplantae</taxon>
        <taxon>Streptophyta</taxon>
        <taxon>Embryophyta</taxon>
        <taxon>Tracheophyta</taxon>
        <taxon>Spermatophyta</taxon>
        <taxon>Magnoliopsida</taxon>
        <taxon>eudicotyledons</taxon>
        <taxon>Gunneridae</taxon>
        <taxon>Pentapetalae</taxon>
        <taxon>Saxifragales</taxon>
        <taxon>Crassulaceae</taxon>
        <taxon>Kalanchoe</taxon>
    </lineage>
</organism>
<name>A0A7N0V6I0_KALFE</name>
<dbReference type="GO" id="GO:0046033">
    <property type="term" value="P:AMP metabolic process"/>
    <property type="evidence" value="ECO:0007669"/>
    <property type="project" value="TreeGrafter"/>
</dbReference>
<dbReference type="Gene3D" id="3.20.20.140">
    <property type="entry name" value="Metal-dependent hydrolases"/>
    <property type="match status" value="1"/>
</dbReference>
<dbReference type="AlphaFoldDB" id="A0A7N0V6I0"/>
<protein>
    <recommendedName>
        <fullName evidence="3">AMP deaminase</fullName>
        <ecNumber evidence="3">3.5.4.6</ecNumber>
    </recommendedName>
</protein>
<dbReference type="InterPro" id="IPR006329">
    <property type="entry name" value="AMPD"/>
</dbReference>
<keyword evidence="13" id="KW-0472">Membrane</keyword>
<evidence type="ECO:0000256" key="3">
    <source>
        <dbReference type="ARBA" id="ARBA00012775"/>
    </source>
</evidence>
<dbReference type="OMA" id="ANNQMYG"/>
<evidence type="ECO:0000256" key="2">
    <source>
        <dbReference type="ARBA" id="ARBA00006676"/>
    </source>
</evidence>
<dbReference type="GO" id="GO:0003876">
    <property type="term" value="F:AMP deaminase activity"/>
    <property type="evidence" value="ECO:0007669"/>
    <property type="project" value="UniProtKB-EC"/>
</dbReference>
<feature type="binding site" evidence="11">
    <location>
        <position position="443"/>
    </location>
    <ligand>
        <name>Zn(2+)</name>
        <dbReference type="ChEBI" id="CHEBI:29105"/>
        <note>catalytic</note>
    </ligand>
</feature>
<evidence type="ECO:0000256" key="8">
    <source>
        <dbReference type="ARBA" id="ARBA00051746"/>
    </source>
</evidence>
<dbReference type="PANTHER" id="PTHR11359">
    <property type="entry name" value="AMP DEAMINASE"/>
    <property type="match status" value="1"/>
</dbReference>
<dbReference type="CDD" id="cd01319">
    <property type="entry name" value="AMPD"/>
    <property type="match status" value="1"/>
</dbReference>
<comment type="similarity">
    <text evidence="2">Belongs to the metallo-dependent hydrolases superfamily. Adenosine and AMP deaminases family.</text>
</comment>
<feature type="compositionally biased region" description="Acidic residues" evidence="12">
    <location>
        <begin position="187"/>
        <end position="204"/>
    </location>
</feature>